<feature type="domain" description="NurA" evidence="1">
    <location>
        <begin position="68"/>
        <end position="365"/>
    </location>
</feature>
<accession>A0A7C4NMJ2</accession>
<evidence type="ECO:0000313" key="3">
    <source>
        <dbReference type="EMBL" id="HGQ64586.1"/>
    </source>
</evidence>
<evidence type="ECO:0000313" key="2">
    <source>
        <dbReference type="EMBL" id="HGQ35314.1"/>
    </source>
</evidence>
<dbReference type="SMART" id="SM00933">
    <property type="entry name" value="NurA"/>
    <property type="match status" value="1"/>
</dbReference>
<protein>
    <submittedName>
        <fullName evidence="3">DNA double-strand break repair nuclease NurA</fullName>
    </submittedName>
</protein>
<gene>
    <name evidence="3" type="ORF">ENU08_05015</name>
    <name evidence="2" type="ORF">ENU41_01365</name>
</gene>
<proteinExistence type="predicted"/>
<sequence length="404" mass="45538">MLDEDIHPIIDDFGFEENNEILYAVAKIANKVVEDVASRYIDPILKSLNGIRGALNIAVFNGGRDDFASILAVDSTWTKPFVELVVGDIAVISTGYVIVAPAGIGSHGISYIALRRSSINESSFNDDVELDAKIMEFLTARKKMAKAVDVVMLDGSLYFSTTPEFFDPLDSVDVIKAKSRLSGPKLASLASTTLIKMLREADASSIPVVGVVKRVSSRFLLPILSNAGLKDVEDVLIKTNDKLLMSFTLRSGEYMVFNSYLEMLKQYLSYEIRKYIKIKRARKVLEILEKCYSTENTLLQELCSYMDNTAILFYKHLGDSVYPQAIRLDVYPRKAVEKVVSYVMYNTSHNCVPIPIDYVDRYIRLESSFVKKIYRILKAYTKNIETSIALSPTNPQKYYLFESM</sequence>
<dbReference type="AlphaFoldDB" id="A0A7C4NMJ2"/>
<dbReference type="Pfam" id="PF09376">
    <property type="entry name" value="NurA"/>
    <property type="match status" value="1"/>
</dbReference>
<name>A0A7C4NMJ2_9CREN</name>
<comment type="caution">
    <text evidence="3">The sequence shown here is derived from an EMBL/GenBank/DDBJ whole genome shotgun (WGS) entry which is preliminary data.</text>
</comment>
<evidence type="ECO:0000259" key="1">
    <source>
        <dbReference type="SMART" id="SM00933"/>
    </source>
</evidence>
<organism evidence="3">
    <name type="scientific">Ignisphaera aggregans</name>
    <dbReference type="NCBI Taxonomy" id="334771"/>
    <lineage>
        <taxon>Archaea</taxon>
        <taxon>Thermoproteota</taxon>
        <taxon>Thermoprotei</taxon>
        <taxon>Desulfurococcales</taxon>
        <taxon>Desulfurococcaceae</taxon>
        <taxon>Ignisphaera</taxon>
    </lineage>
</organism>
<dbReference type="EMBL" id="DTBD01000039">
    <property type="protein sequence ID" value="HGQ64586.1"/>
    <property type="molecule type" value="Genomic_DNA"/>
</dbReference>
<dbReference type="InterPro" id="IPR018977">
    <property type="entry name" value="NurA_domain"/>
</dbReference>
<reference evidence="3" key="1">
    <citation type="journal article" date="2020" name="mSystems">
        <title>Genome- and Community-Level Interaction Insights into Carbon Utilization and Element Cycling Functions of Hydrothermarchaeota in Hydrothermal Sediment.</title>
        <authorList>
            <person name="Zhou Z."/>
            <person name="Liu Y."/>
            <person name="Xu W."/>
            <person name="Pan J."/>
            <person name="Luo Z.H."/>
            <person name="Li M."/>
        </authorList>
    </citation>
    <scope>NUCLEOTIDE SEQUENCE [LARGE SCALE GENOMIC DNA]</scope>
    <source>
        <strain evidence="3">SpSt-637</strain>
        <strain evidence="2">SpSt-667</strain>
    </source>
</reference>
<dbReference type="EMBL" id="DTCK01000010">
    <property type="protein sequence ID" value="HGQ35314.1"/>
    <property type="molecule type" value="Genomic_DNA"/>
</dbReference>